<proteinExistence type="predicted"/>
<dbReference type="EMBL" id="JAHUTJ010051566">
    <property type="protein sequence ID" value="MED6284831.1"/>
    <property type="molecule type" value="Genomic_DNA"/>
</dbReference>
<sequence length="118" mass="13064">MVFLLSCDASSIRARVQEQKPRQSTLQLLQDLKVFPSQNRCVVSLMCSGSASGSPPSGTCLKRPPPNPVQINVEKQQLYPELLSSHDIFHQSGSLRLLSRGQSWHYDGSLSHFSSNIP</sequence>
<name>A0ABU7ECR9_9TELE</name>
<organism evidence="1 2">
    <name type="scientific">Characodon lateralis</name>
    <dbReference type="NCBI Taxonomy" id="208331"/>
    <lineage>
        <taxon>Eukaryota</taxon>
        <taxon>Metazoa</taxon>
        <taxon>Chordata</taxon>
        <taxon>Craniata</taxon>
        <taxon>Vertebrata</taxon>
        <taxon>Euteleostomi</taxon>
        <taxon>Actinopterygii</taxon>
        <taxon>Neopterygii</taxon>
        <taxon>Teleostei</taxon>
        <taxon>Neoteleostei</taxon>
        <taxon>Acanthomorphata</taxon>
        <taxon>Ovalentaria</taxon>
        <taxon>Atherinomorphae</taxon>
        <taxon>Cyprinodontiformes</taxon>
        <taxon>Goodeidae</taxon>
        <taxon>Characodon</taxon>
    </lineage>
</organism>
<gene>
    <name evidence="1" type="ORF">CHARACLAT_022941</name>
</gene>
<keyword evidence="2" id="KW-1185">Reference proteome</keyword>
<dbReference type="Proteomes" id="UP001352852">
    <property type="component" value="Unassembled WGS sequence"/>
</dbReference>
<reference evidence="1 2" key="1">
    <citation type="submission" date="2021-06" db="EMBL/GenBank/DDBJ databases">
        <authorList>
            <person name="Palmer J.M."/>
        </authorList>
    </citation>
    <scope>NUCLEOTIDE SEQUENCE [LARGE SCALE GENOMIC DNA]</scope>
    <source>
        <strain evidence="1 2">CL_MEX2019</strain>
        <tissue evidence="1">Muscle</tissue>
    </source>
</reference>
<evidence type="ECO:0000313" key="1">
    <source>
        <dbReference type="EMBL" id="MED6284831.1"/>
    </source>
</evidence>
<comment type="caution">
    <text evidence="1">The sequence shown here is derived from an EMBL/GenBank/DDBJ whole genome shotgun (WGS) entry which is preliminary data.</text>
</comment>
<accession>A0ABU7ECR9</accession>
<protein>
    <submittedName>
        <fullName evidence="1">Uncharacterized protein</fullName>
    </submittedName>
</protein>
<evidence type="ECO:0000313" key="2">
    <source>
        <dbReference type="Proteomes" id="UP001352852"/>
    </source>
</evidence>